<dbReference type="Proteomes" id="UP000008983">
    <property type="component" value="Unassembled WGS sequence"/>
</dbReference>
<dbReference type="InParanoid" id="G0QSS8"/>
<accession>G0QSS8</accession>
<evidence type="ECO:0000313" key="2">
    <source>
        <dbReference type="Proteomes" id="UP000008983"/>
    </source>
</evidence>
<dbReference type="AlphaFoldDB" id="G0QSS8"/>
<keyword evidence="2" id="KW-1185">Reference proteome</keyword>
<evidence type="ECO:0000313" key="1">
    <source>
        <dbReference type="EMBL" id="EGR31723.1"/>
    </source>
</evidence>
<organism evidence="1 2">
    <name type="scientific">Ichthyophthirius multifiliis</name>
    <name type="common">White spot disease agent</name>
    <name type="synonym">Ich</name>
    <dbReference type="NCBI Taxonomy" id="5932"/>
    <lineage>
        <taxon>Eukaryota</taxon>
        <taxon>Sar</taxon>
        <taxon>Alveolata</taxon>
        <taxon>Ciliophora</taxon>
        <taxon>Intramacronucleata</taxon>
        <taxon>Oligohymenophorea</taxon>
        <taxon>Hymenostomatida</taxon>
        <taxon>Ophryoglenina</taxon>
        <taxon>Ichthyophthirius</taxon>
    </lineage>
</organism>
<name>G0QSS8_ICHMU</name>
<reference evidence="1 2" key="1">
    <citation type="submission" date="2011-07" db="EMBL/GenBank/DDBJ databases">
        <authorList>
            <person name="Coyne R."/>
            <person name="Brami D."/>
            <person name="Johnson J."/>
            <person name="Hostetler J."/>
            <person name="Hannick L."/>
            <person name="Clark T."/>
            <person name="Cassidy-Hanley D."/>
            <person name="Inman J."/>
        </authorList>
    </citation>
    <scope>NUCLEOTIDE SEQUENCE [LARGE SCALE GENOMIC DNA]</scope>
    <source>
        <strain evidence="1 2">G5</strain>
    </source>
</reference>
<sequence>MLQQKYKLLQKIYLSQVNLNTFSKFNCHLLQLILSSHQLRIQLLNSFHKKQLKQYFHIQKGKVFLLKSIKELQYYFQTQQYFIFYFLYH</sequence>
<dbReference type="RefSeq" id="XP_004035209.1">
    <property type="nucleotide sequence ID" value="XM_004035161.1"/>
</dbReference>
<protein>
    <submittedName>
        <fullName evidence="1">Uncharacterized protein</fullName>
    </submittedName>
</protein>
<gene>
    <name evidence="1" type="ORF">IMG5_103240</name>
</gene>
<dbReference type="GeneID" id="14907878"/>
<proteinExistence type="predicted"/>
<dbReference type="EMBL" id="GL983823">
    <property type="protein sequence ID" value="EGR31723.1"/>
    <property type="molecule type" value="Genomic_DNA"/>
</dbReference>